<dbReference type="AlphaFoldDB" id="A0A9X3TU88"/>
<dbReference type="Gene3D" id="3.40.50.10780">
    <property type="entry name" value="Dipeptide transport protein"/>
    <property type="match status" value="1"/>
</dbReference>
<organism evidence="3 4">
    <name type="scientific">Brevibacillus thermoruber</name>
    <dbReference type="NCBI Taxonomy" id="33942"/>
    <lineage>
        <taxon>Bacteria</taxon>
        <taxon>Bacillati</taxon>
        <taxon>Bacillota</taxon>
        <taxon>Bacilli</taxon>
        <taxon>Bacillales</taxon>
        <taxon>Paenibacillaceae</taxon>
        <taxon>Brevibacillus</taxon>
    </lineage>
</organism>
<feature type="binding site" evidence="2">
    <location>
        <position position="61"/>
    </location>
    <ligand>
        <name>Zn(2+)</name>
        <dbReference type="ChEBI" id="CHEBI:29105"/>
        <label>2</label>
    </ligand>
</feature>
<dbReference type="GO" id="GO:0046872">
    <property type="term" value="F:metal ion binding"/>
    <property type="evidence" value="ECO:0007669"/>
    <property type="project" value="UniProtKB-KW"/>
</dbReference>
<keyword evidence="4" id="KW-1185">Reference proteome</keyword>
<feature type="binding site" evidence="2">
    <location>
        <position position="8"/>
    </location>
    <ligand>
        <name>Zn(2+)</name>
        <dbReference type="ChEBI" id="CHEBI:29105"/>
        <label>1</label>
    </ligand>
</feature>
<proteinExistence type="predicted"/>
<dbReference type="EMBL" id="JAPYYP010000029">
    <property type="protein sequence ID" value="MDA5110275.1"/>
    <property type="molecule type" value="Genomic_DNA"/>
</dbReference>
<protein>
    <submittedName>
        <fullName evidence="3">M55 family metallopeptidase</fullName>
    </submittedName>
</protein>
<feature type="binding site" evidence="2">
    <location>
        <position position="10"/>
    </location>
    <ligand>
        <name>Zn(2+)</name>
        <dbReference type="ChEBI" id="CHEBI:29105"/>
        <label>1</label>
    </ligand>
</feature>
<dbReference type="InterPro" id="IPR027476">
    <property type="entry name" value="DppA_N"/>
</dbReference>
<gene>
    <name evidence="3" type="ORF">O3V59_18100</name>
</gene>
<sequence>MKLFLSVDMEGISGIVDTSYINPNAGNNYQRGRQFMTDDANAVIEAALEWGATEIVVADSHNTMNNILWESLHPQAKLVAGSPRDFSMMQGLDESFDAALFIGYHTRQGVPGVLSHTMSGCVRNMYINGQVVGEFGFNAVYAGLYGVPVCLVSGDNLIAEEAKALIPDICTAVVKQAVSRTAALCLSREEATAELKRQTKLALSRAAQMAPLRVTTPLELAIEFSHAGQAEMAAIVPGTRYERESCTVHYTAADQHDLYKTMRAMINLAGTVEFF</sequence>
<evidence type="ECO:0000256" key="1">
    <source>
        <dbReference type="PIRSR" id="PIRSR015853-1"/>
    </source>
</evidence>
<dbReference type="InterPro" id="IPR036177">
    <property type="entry name" value="Peptidase_M55_sf"/>
</dbReference>
<keyword evidence="2" id="KW-0862">Zinc</keyword>
<feature type="binding site" evidence="2">
    <location>
        <position position="8"/>
    </location>
    <ligand>
        <name>Zn(2+)</name>
        <dbReference type="ChEBI" id="CHEBI:29105"/>
        <label>2</label>
    </ligand>
</feature>
<dbReference type="Gene3D" id="3.30.1360.130">
    <property type="entry name" value="Dipeptide transport protein"/>
    <property type="match status" value="1"/>
</dbReference>
<reference evidence="3" key="1">
    <citation type="submission" date="2022-12" db="EMBL/GenBank/DDBJ databases">
        <title>Draft genome sequence of the thermophilic strain Brevibacillus thermoruber HT42, isolated from Los Humeros, Puebla, Mexico, with biotechnological potential.</title>
        <authorList>
            <person name="Lara Sanchez J."/>
            <person name="Solis Palacios R."/>
            <person name="Bustos Baena A.S."/>
            <person name="Ruz Baez A.E."/>
            <person name="Espinosa Luna G."/>
            <person name="Oliart Ros R.M."/>
        </authorList>
    </citation>
    <scope>NUCLEOTIDE SEQUENCE</scope>
    <source>
        <strain evidence="3">HT42</strain>
    </source>
</reference>
<dbReference type="Proteomes" id="UP001151071">
    <property type="component" value="Unassembled WGS sequence"/>
</dbReference>
<feature type="active site" description="Nucleophile" evidence="1">
    <location>
        <position position="116"/>
    </location>
</feature>
<evidence type="ECO:0000256" key="2">
    <source>
        <dbReference type="PIRSR" id="PIRSR015853-2"/>
    </source>
</evidence>
<feature type="binding site" evidence="2">
    <location>
        <position position="105"/>
    </location>
    <ligand>
        <name>Zn(2+)</name>
        <dbReference type="ChEBI" id="CHEBI:29105"/>
        <label>2</label>
    </ligand>
</feature>
<feature type="binding site" evidence="2">
    <location>
        <position position="134"/>
    </location>
    <ligand>
        <name>Zn(2+)</name>
        <dbReference type="ChEBI" id="CHEBI:29105"/>
        <label>2</label>
    </ligand>
</feature>
<dbReference type="CDD" id="cd08663">
    <property type="entry name" value="DAP_dppA_1"/>
    <property type="match status" value="1"/>
</dbReference>
<name>A0A9X3TU88_9BACL</name>
<dbReference type="PIRSF" id="PIRSF015853">
    <property type="entry name" value="Pep_DppA"/>
    <property type="match status" value="1"/>
</dbReference>
<dbReference type="Pfam" id="PF04951">
    <property type="entry name" value="Peptidase_M55"/>
    <property type="match status" value="1"/>
</dbReference>
<evidence type="ECO:0000313" key="4">
    <source>
        <dbReference type="Proteomes" id="UP001151071"/>
    </source>
</evidence>
<accession>A0A9X3TU88</accession>
<dbReference type="RefSeq" id="WP_271140679.1">
    <property type="nucleotide sequence ID" value="NZ_JAPYYP010000029.1"/>
</dbReference>
<comment type="caution">
    <text evidence="3">The sequence shown here is derived from an EMBL/GenBank/DDBJ whole genome shotgun (WGS) entry which is preliminary data.</text>
</comment>
<dbReference type="InterPro" id="IPR007035">
    <property type="entry name" value="Peptidase_M55"/>
</dbReference>
<keyword evidence="2" id="KW-0479">Metal-binding</keyword>
<dbReference type="SUPFAM" id="SSF63992">
    <property type="entry name" value="Dipeptide transport protein"/>
    <property type="match status" value="1"/>
</dbReference>
<evidence type="ECO:0000313" key="3">
    <source>
        <dbReference type="EMBL" id="MDA5110275.1"/>
    </source>
</evidence>